<gene>
    <name evidence="3" type="ORF">MGAL_10B068044</name>
</gene>
<comment type="caution">
    <text evidence="3">The sequence shown here is derived from an EMBL/GenBank/DDBJ whole genome shotgun (WGS) entry which is preliminary data.</text>
</comment>
<evidence type="ECO:0000256" key="1">
    <source>
        <dbReference type="SAM" id="MobiDB-lite"/>
    </source>
</evidence>
<evidence type="ECO:0000313" key="4">
    <source>
        <dbReference type="Proteomes" id="UP000596742"/>
    </source>
</evidence>
<keyword evidence="2" id="KW-0732">Signal</keyword>
<feature type="chain" id="PRO_5032893765" evidence="2">
    <location>
        <begin position="21"/>
        <end position="140"/>
    </location>
</feature>
<organism evidence="3 4">
    <name type="scientific">Mytilus galloprovincialis</name>
    <name type="common">Mediterranean mussel</name>
    <dbReference type="NCBI Taxonomy" id="29158"/>
    <lineage>
        <taxon>Eukaryota</taxon>
        <taxon>Metazoa</taxon>
        <taxon>Spiralia</taxon>
        <taxon>Lophotrochozoa</taxon>
        <taxon>Mollusca</taxon>
        <taxon>Bivalvia</taxon>
        <taxon>Autobranchia</taxon>
        <taxon>Pteriomorphia</taxon>
        <taxon>Mytilida</taxon>
        <taxon>Mytiloidea</taxon>
        <taxon>Mytilidae</taxon>
        <taxon>Mytilinae</taxon>
        <taxon>Mytilus</taxon>
    </lineage>
</organism>
<feature type="compositionally biased region" description="Low complexity" evidence="1">
    <location>
        <begin position="82"/>
        <end position="101"/>
    </location>
</feature>
<sequence>MKLGVFDKFVLFVLFNNIEAEVCEKTTSTKIECLGPCNDDATAWNSIYWCDKCCKTNSTWYCVSALTDPKCEATAQAVLTVPSTKRSTGSSTTTATPRPTRGVSSTTQRYFTYRPFAAYPKHITHDYDDQYLTTTSEPSK</sequence>
<reference evidence="3" key="1">
    <citation type="submission" date="2018-11" db="EMBL/GenBank/DDBJ databases">
        <authorList>
            <person name="Alioto T."/>
            <person name="Alioto T."/>
        </authorList>
    </citation>
    <scope>NUCLEOTIDE SEQUENCE</scope>
</reference>
<evidence type="ECO:0000313" key="3">
    <source>
        <dbReference type="EMBL" id="VDH91148.1"/>
    </source>
</evidence>
<protein>
    <submittedName>
        <fullName evidence="3">Uncharacterized protein</fullName>
    </submittedName>
</protein>
<feature type="signal peptide" evidence="2">
    <location>
        <begin position="1"/>
        <end position="20"/>
    </location>
</feature>
<proteinExistence type="predicted"/>
<accession>A0A8B6BJE2</accession>
<feature type="region of interest" description="Disordered" evidence="1">
    <location>
        <begin position="82"/>
        <end position="105"/>
    </location>
</feature>
<dbReference type="EMBL" id="UYJE01000213">
    <property type="protein sequence ID" value="VDH91148.1"/>
    <property type="molecule type" value="Genomic_DNA"/>
</dbReference>
<dbReference type="AlphaFoldDB" id="A0A8B6BJE2"/>
<keyword evidence="4" id="KW-1185">Reference proteome</keyword>
<name>A0A8B6BJE2_MYTGA</name>
<dbReference type="Proteomes" id="UP000596742">
    <property type="component" value="Unassembled WGS sequence"/>
</dbReference>
<evidence type="ECO:0000256" key="2">
    <source>
        <dbReference type="SAM" id="SignalP"/>
    </source>
</evidence>